<dbReference type="RefSeq" id="WP_379846609.1">
    <property type="nucleotide sequence ID" value="NZ_JBHSMA010000004.1"/>
</dbReference>
<evidence type="ECO:0008006" key="4">
    <source>
        <dbReference type="Google" id="ProtNLM"/>
    </source>
</evidence>
<protein>
    <recommendedName>
        <fullName evidence="4">AntA/AntB antirepressor domain-containing protein</fullName>
    </recommendedName>
</protein>
<feature type="region of interest" description="Disordered" evidence="1">
    <location>
        <begin position="191"/>
        <end position="243"/>
    </location>
</feature>
<comment type="caution">
    <text evidence="2">The sequence shown here is derived from an EMBL/GenBank/DDBJ whole genome shotgun (WGS) entry which is preliminary data.</text>
</comment>
<dbReference type="Proteomes" id="UP001596106">
    <property type="component" value="Unassembled WGS sequence"/>
</dbReference>
<accession>A0ABW0IB37</accession>
<proteinExistence type="predicted"/>
<name>A0ABW0IB37_9BACT</name>
<gene>
    <name evidence="2" type="ORF">ACFPMF_15335</name>
</gene>
<reference evidence="3" key="1">
    <citation type="journal article" date="2019" name="Int. J. Syst. Evol. Microbiol.">
        <title>The Global Catalogue of Microorganisms (GCM) 10K type strain sequencing project: providing services to taxonomists for standard genome sequencing and annotation.</title>
        <authorList>
            <consortium name="The Broad Institute Genomics Platform"/>
            <consortium name="The Broad Institute Genome Sequencing Center for Infectious Disease"/>
            <person name="Wu L."/>
            <person name="Ma J."/>
        </authorList>
    </citation>
    <scope>NUCLEOTIDE SEQUENCE [LARGE SCALE GENOMIC DNA]</scope>
    <source>
        <strain evidence="3">CCUG 55250</strain>
    </source>
</reference>
<evidence type="ECO:0000313" key="3">
    <source>
        <dbReference type="Proteomes" id="UP001596106"/>
    </source>
</evidence>
<feature type="region of interest" description="Disordered" evidence="1">
    <location>
        <begin position="319"/>
        <end position="339"/>
    </location>
</feature>
<keyword evidence="3" id="KW-1185">Reference proteome</keyword>
<evidence type="ECO:0000256" key="1">
    <source>
        <dbReference type="SAM" id="MobiDB-lite"/>
    </source>
</evidence>
<evidence type="ECO:0000313" key="2">
    <source>
        <dbReference type="EMBL" id="MFC5410695.1"/>
    </source>
</evidence>
<dbReference type="EMBL" id="JBHSMA010000004">
    <property type="protein sequence ID" value="MFC5410695.1"/>
    <property type="molecule type" value="Genomic_DNA"/>
</dbReference>
<feature type="compositionally biased region" description="Low complexity" evidence="1">
    <location>
        <begin position="319"/>
        <end position="329"/>
    </location>
</feature>
<sequence>MSNIATDQPAVPNCLPGSSTIPSVYTIGGRAAVYAYDLYKLWGGTKDRYFTDWMKARILKFGWLQKKQYVSFKSEGKRLLYILSLEAAIEAALNEPKGKGKNVAAALISVKRELKKQRLPTRGSLTDFITKDRPCDQQAQGLANENHRPATDLESRIAILEEAFKSFVTSQFKTFEQLNAVLGNLHSTNSIPFSLPQPEPETPSHSHEAPAGEGQQLEIASATTEESHEKTEDYVEPDSEPKLRDRIREAVNQYCQGTRFSHEETYSNIYARLKQDYGINASTFELQKGESILAACERLGHLDKVLQIVNEFQGSFLSSRTSTSSASTDSLKKTPLLPA</sequence>
<organism evidence="2 3">
    <name type="scientific">Larkinella bovis</name>
    <dbReference type="NCBI Taxonomy" id="683041"/>
    <lineage>
        <taxon>Bacteria</taxon>
        <taxon>Pseudomonadati</taxon>
        <taxon>Bacteroidota</taxon>
        <taxon>Cytophagia</taxon>
        <taxon>Cytophagales</taxon>
        <taxon>Spirosomataceae</taxon>
        <taxon>Larkinella</taxon>
    </lineage>
</organism>
<feature type="compositionally biased region" description="Basic and acidic residues" evidence="1">
    <location>
        <begin position="225"/>
        <end position="243"/>
    </location>
</feature>